<keyword evidence="2" id="KW-1185">Reference proteome</keyword>
<gene>
    <name evidence="1" type="ORF">FRY97_21275</name>
</gene>
<dbReference type="OrthoDB" id="1495570at2"/>
<reference evidence="1 2" key="1">
    <citation type="submission" date="2019-08" db="EMBL/GenBank/DDBJ databases">
        <title>Genome of Phaeodactylibacter luteus.</title>
        <authorList>
            <person name="Bowman J.P."/>
        </authorList>
    </citation>
    <scope>NUCLEOTIDE SEQUENCE [LARGE SCALE GENOMIC DNA]</scope>
    <source>
        <strain evidence="1 2">KCTC 42180</strain>
    </source>
</reference>
<dbReference type="Proteomes" id="UP000321580">
    <property type="component" value="Unassembled WGS sequence"/>
</dbReference>
<protein>
    <submittedName>
        <fullName evidence="1">Uncharacterized protein</fullName>
    </submittedName>
</protein>
<name>A0A5C6RH88_9BACT</name>
<dbReference type="RefSeq" id="WP_147169647.1">
    <property type="nucleotide sequence ID" value="NZ_VOOR01000096.1"/>
</dbReference>
<dbReference type="AlphaFoldDB" id="A0A5C6RH88"/>
<comment type="caution">
    <text evidence="1">The sequence shown here is derived from an EMBL/GenBank/DDBJ whole genome shotgun (WGS) entry which is preliminary data.</text>
</comment>
<sequence length="86" mass="10326">MRKRSIQRRLIKARIALSHTIQKILDINKNRKRLPFSRQPEQKLQHLDEELRVLNKMAEYQARLVRHYENTLSDTPGEARREPSLP</sequence>
<proteinExistence type="predicted"/>
<evidence type="ECO:0000313" key="1">
    <source>
        <dbReference type="EMBL" id="TXB59421.1"/>
    </source>
</evidence>
<organism evidence="1 2">
    <name type="scientific">Phaeodactylibacter luteus</name>
    <dbReference type="NCBI Taxonomy" id="1564516"/>
    <lineage>
        <taxon>Bacteria</taxon>
        <taxon>Pseudomonadati</taxon>
        <taxon>Bacteroidota</taxon>
        <taxon>Saprospiria</taxon>
        <taxon>Saprospirales</taxon>
        <taxon>Haliscomenobacteraceae</taxon>
        <taxon>Phaeodactylibacter</taxon>
    </lineage>
</organism>
<accession>A0A5C6RH88</accession>
<dbReference type="EMBL" id="VOOR01000096">
    <property type="protein sequence ID" value="TXB59421.1"/>
    <property type="molecule type" value="Genomic_DNA"/>
</dbReference>
<evidence type="ECO:0000313" key="2">
    <source>
        <dbReference type="Proteomes" id="UP000321580"/>
    </source>
</evidence>